<dbReference type="SUPFAM" id="SSF48371">
    <property type="entry name" value="ARM repeat"/>
    <property type="match status" value="2"/>
</dbReference>
<evidence type="ECO:0000256" key="1">
    <source>
        <dbReference type="ARBA" id="ARBA00022737"/>
    </source>
</evidence>
<dbReference type="Proteomes" id="UP000051952">
    <property type="component" value="Unassembled WGS sequence"/>
</dbReference>
<dbReference type="Pfam" id="PF00806">
    <property type="entry name" value="PUF"/>
    <property type="match status" value="1"/>
</dbReference>
<dbReference type="PANTHER" id="PTHR13102">
    <property type="entry name" value="NUCLEOLAR PROTEIN 9"/>
    <property type="match status" value="1"/>
</dbReference>
<dbReference type="SMART" id="SM00025">
    <property type="entry name" value="Pumilio"/>
    <property type="match status" value="2"/>
</dbReference>
<dbReference type="PROSITE" id="PS50302">
    <property type="entry name" value="PUM"/>
    <property type="match status" value="1"/>
</dbReference>
<dbReference type="GO" id="GO:0000056">
    <property type="term" value="P:ribosomal small subunit export from nucleus"/>
    <property type="evidence" value="ECO:0007669"/>
    <property type="project" value="TreeGrafter"/>
</dbReference>
<evidence type="ECO:0000313" key="3">
    <source>
        <dbReference type="EMBL" id="CUG07455.1"/>
    </source>
</evidence>
<dbReference type="GO" id="GO:0000447">
    <property type="term" value="P:endonucleolytic cleavage in ITS1 to separate SSU-rRNA from 5.8S rRNA and LSU-rRNA from tricistronic rRNA transcript (SSU-rRNA, 5.8S rRNA, LSU-rRNA)"/>
    <property type="evidence" value="ECO:0007669"/>
    <property type="project" value="TreeGrafter"/>
</dbReference>
<dbReference type="GO" id="GO:0000480">
    <property type="term" value="P:endonucleolytic cleavage in 5'-ETS of tricistronic rRNA transcript (SSU-rRNA, 5.8S rRNA, LSU-rRNA)"/>
    <property type="evidence" value="ECO:0007669"/>
    <property type="project" value="TreeGrafter"/>
</dbReference>
<sequence length="752" mass="83044">MDPEAKQLFRRKERDAKKDRERTLSYFQAAKTALDDAVRESLDTSMVSGIVDGLFSELLKKLRDDPHLYLLRNGTVCRAIEAAVLHNVNLLHTKTTLYQLLGKMDELAQSPTASFVLEALLNNLSMLLALDESSTVDPSMFEKVESEVDPDGAGSHPGSGLPNAFVLLERVEGEVKDQLDVLLMHNAGSRVVRALALVLAGLPPTLKSEEKVPLTSTAQRPVFEDLLTHFTQAILDSVERVFMPESEVQAPRRADAWVAAASCTSASLVIQTLLRCGAVSDVNALLRKKFESLTLRSGDVKTPLLAHLMRDALGSHVFQAYLKMPPTPTEQATLARASEEATSAAEAFVRELEKKTPKSSDASAASVEPWWTTVRRDHDELLRTPWDVALNYVMSVLDSELLCDGSEEVRQASFVLQDLATYSPSLLHLGLFYGEVLAPRLQLFVDLPALTAVLLRFSRKCAYDGGLQVKRTAALAAADPRSAASSSSSAGLASDVVERDIRAGAKYFSCPVEFRKSVSSTLVNIFKPLHAKGVWQALLVDQLLGEHVGFEIVENLLLFGPVASSMLLNALDKLNVEDLKTVATHAQGSFCLQQWIKTAALQQPSNNKSKDSKENKGPQDLLAVRRLGRRVQPLAEALAGDKYGCHVLECLFDASPIDLKETLVQQLIPLFHKHKEAQKAPALRKRERDEDGTAEEEEFVLPEGSTLFYQSKVFTKLCVEQYLHRVEEWRNHVAKVQHVQRLMSRILSATNA</sequence>
<dbReference type="GO" id="GO:0030686">
    <property type="term" value="C:90S preribosome"/>
    <property type="evidence" value="ECO:0007669"/>
    <property type="project" value="TreeGrafter"/>
</dbReference>
<dbReference type="OrthoDB" id="276354at2759"/>
<dbReference type="InterPro" id="IPR040000">
    <property type="entry name" value="NOP9"/>
</dbReference>
<organism evidence="3 4">
    <name type="scientific">Bodo saltans</name>
    <name type="common">Flagellated protozoan</name>
    <dbReference type="NCBI Taxonomy" id="75058"/>
    <lineage>
        <taxon>Eukaryota</taxon>
        <taxon>Discoba</taxon>
        <taxon>Euglenozoa</taxon>
        <taxon>Kinetoplastea</taxon>
        <taxon>Metakinetoplastina</taxon>
        <taxon>Eubodonida</taxon>
        <taxon>Bodonidae</taxon>
        <taxon>Bodo</taxon>
    </lineage>
</organism>
<keyword evidence="4" id="KW-1185">Reference proteome</keyword>
<accession>A0A0S4J166</accession>
<dbReference type="GO" id="GO:0003723">
    <property type="term" value="F:RNA binding"/>
    <property type="evidence" value="ECO:0007669"/>
    <property type="project" value="InterPro"/>
</dbReference>
<dbReference type="Pfam" id="PF22493">
    <property type="entry name" value="PUF_NOP9"/>
    <property type="match status" value="1"/>
</dbReference>
<evidence type="ECO:0000256" key="2">
    <source>
        <dbReference type="PROSITE-ProRule" id="PRU00317"/>
    </source>
</evidence>
<dbReference type="GO" id="GO:0005730">
    <property type="term" value="C:nucleolus"/>
    <property type="evidence" value="ECO:0007669"/>
    <property type="project" value="TreeGrafter"/>
</dbReference>
<dbReference type="PANTHER" id="PTHR13102:SF0">
    <property type="entry name" value="NUCLEOLAR PROTEIN 9"/>
    <property type="match status" value="1"/>
</dbReference>
<gene>
    <name evidence="3" type="ORF">BSAL_73750</name>
</gene>
<dbReference type="GO" id="GO:0030688">
    <property type="term" value="C:preribosome, small subunit precursor"/>
    <property type="evidence" value="ECO:0007669"/>
    <property type="project" value="TreeGrafter"/>
</dbReference>
<reference evidence="4" key="1">
    <citation type="submission" date="2015-09" db="EMBL/GenBank/DDBJ databases">
        <authorList>
            <consortium name="Pathogen Informatics"/>
        </authorList>
    </citation>
    <scope>NUCLEOTIDE SEQUENCE [LARGE SCALE GENOMIC DNA]</scope>
    <source>
        <strain evidence="4">Lake Konstanz</strain>
    </source>
</reference>
<dbReference type="InterPro" id="IPR016024">
    <property type="entry name" value="ARM-type_fold"/>
</dbReference>
<name>A0A0S4J166_BODSA</name>
<keyword evidence="1" id="KW-0677">Repeat</keyword>
<dbReference type="VEuPathDB" id="TriTrypDB:BSAL_73750"/>
<dbReference type="AlphaFoldDB" id="A0A0S4J166"/>
<dbReference type="EMBL" id="CYKH01000631">
    <property type="protein sequence ID" value="CUG07455.1"/>
    <property type="molecule type" value="Genomic_DNA"/>
</dbReference>
<dbReference type="OMA" id="MQQYIKV"/>
<protein>
    <submittedName>
        <fullName evidence="3">Uncharacterized protein</fullName>
    </submittedName>
</protein>
<dbReference type="InterPro" id="IPR011989">
    <property type="entry name" value="ARM-like"/>
</dbReference>
<dbReference type="InterPro" id="IPR001313">
    <property type="entry name" value="Pumilio_RNA-bd_rpt"/>
</dbReference>
<dbReference type="GO" id="GO:0000472">
    <property type="term" value="P:endonucleolytic cleavage to generate mature 5'-end of SSU-rRNA from (SSU-rRNA, 5.8S rRNA, LSU-rRNA)"/>
    <property type="evidence" value="ECO:0007669"/>
    <property type="project" value="TreeGrafter"/>
</dbReference>
<feature type="repeat" description="Pumilio" evidence="2">
    <location>
        <begin position="630"/>
        <end position="665"/>
    </location>
</feature>
<evidence type="ECO:0000313" key="4">
    <source>
        <dbReference type="Proteomes" id="UP000051952"/>
    </source>
</evidence>
<dbReference type="Gene3D" id="1.25.10.10">
    <property type="entry name" value="Leucine-rich Repeat Variant"/>
    <property type="match status" value="2"/>
</dbReference>
<proteinExistence type="predicted"/>